<feature type="region of interest" description="Disordered" evidence="6">
    <location>
        <begin position="23"/>
        <end position="64"/>
    </location>
</feature>
<evidence type="ECO:0000256" key="3">
    <source>
        <dbReference type="ARBA" id="ARBA00023136"/>
    </source>
</evidence>
<keyword evidence="4" id="KW-0564">Palmitate</keyword>
<dbReference type="Pfam" id="PF05481">
    <property type="entry name" value="Myco_19_kDa"/>
    <property type="match status" value="1"/>
</dbReference>
<evidence type="ECO:0000256" key="4">
    <source>
        <dbReference type="ARBA" id="ARBA00023139"/>
    </source>
</evidence>
<evidence type="ECO:0000256" key="1">
    <source>
        <dbReference type="ARBA" id="ARBA00022475"/>
    </source>
</evidence>
<feature type="compositionally biased region" description="Low complexity" evidence="6">
    <location>
        <begin position="30"/>
        <end position="60"/>
    </location>
</feature>
<keyword evidence="2 7" id="KW-0732">Signal</keyword>
<feature type="signal peptide" evidence="7">
    <location>
        <begin position="1"/>
        <end position="20"/>
    </location>
</feature>
<feature type="chain" id="PRO_5046429192" evidence="7">
    <location>
        <begin position="21"/>
        <end position="169"/>
    </location>
</feature>
<evidence type="ECO:0000313" key="9">
    <source>
        <dbReference type="Proteomes" id="UP001300745"/>
    </source>
</evidence>
<dbReference type="PROSITE" id="PS51257">
    <property type="entry name" value="PROKAR_LIPOPROTEIN"/>
    <property type="match status" value="1"/>
</dbReference>
<gene>
    <name evidence="8" type="ORF">ORI27_17275</name>
</gene>
<evidence type="ECO:0000256" key="7">
    <source>
        <dbReference type="SAM" id="SignalP"/>
    </source>
</evidence>
<evidence type="ECO:0000256" key="2">
    <source>
        <dbReference type="ARBA" id="ARBA00022729"/>
    </source>
</evidence>
<evidence type="ECO:0000256" key="6">
    <source>
        <dbReference type="SAM" id="MobiDB-lite"/>
    </source>
</evidence>
<organism evidence="8 9">
    <name type="scientific">Mycobacterium pinniadriaticum</name>
    <dbReference type="NCBI Taxonomy" id="2994102"/>
    <lineage>
        <taxon>Bacteria</taxon>
        <taxon>Bacillati</taxon>
        <taxon>Actinomycetota</taxon>
        <taxon>Actinomycetes</taxon>
        <taxon>Mycobacteriales</taxon>
        <taxon>Mycobacteriaceae</taxon>
        <taxon>Mycobacterium</taxon>
    </lineage>
</organism>
<dbReference type="EMBL" id="JAPJDO010000014">
    <property type="protein sequence ID" value="MCX2938458.1"/>
    <property type="molecule type" value="Genomic_DNA"/>
</dbReference>
<keyword evidence="9" id="KW-1185">Reference proteome</keyword>
<evidence type="ECO:0000313" key="8">
    <source>
        <dbReference type="EMBL" id="MCX2938458.1"/>
    </source>
</evidence>
<reference evidence="8 9" key="1">
    <citation type="submission" date="2022-11" db="EMBL/GenBank/DDBJ databases">
        <title>Mycobacterium sp. nov.</title>
        <authorList>
            <person name="Papic B."/>
            <person name="Spicic S."/>
            <person name="Duvnjak S."/>
        </authorList>
    </citation>
    <scope>NUCLEOTIDE SEQUENCE [LARGE SCALE GENOMIC DNA]</scope>
    <source>
        <strain evidence="8 9">CVI_P4</strain>
    </source>
</reference>
<name>A0ABT3SH17_9MYCO</name>
<dbReference type="RefSeq" id="WP_265998196.1">
    <property type="nucleotide sequence ID" value="NZ_JAPJDN010000014.1"/>
</dbReference>
<comment type="caution">
    <text evidence="8">The sequence shown here is derived from an EMBL/GenBank/DDBJ whole genome shotgun (WGS) entry which is preliminary data.</text>
</comment>
<keyword evidence="1" id="KW-1003">Cell membrane</keyword>
<keyword evidence="5 8" id="KW-0449">Lipoprotein</keyword>
<dbReference type="InterPro" id="IPR008691">
    <property type="entry name" value="LpqH"/>
</dbReference>
<keyword evidence="3" id="KW-0472">Membrane</keyword>
<accession>A0ABT3SH17</accession>
<proteinExistence type="predicted"/>
<sequence length="169" mass="16285">MKRGMVVTVAGAAIVVAGLAGCSKSDNKSESTTSATTTSAEASTTSAAASPSATAGAGSAKVTIDGQPQDVKGQVVCANAGGNMNIAIGEAMTGIAAVLAEDASSVQSVGLGNVNGVTLGYTAGVPGGAEATATKDGNTYKITGTATGVDMANPMQPVTKPFEIEVTCP</sequence>
<dbReference type="Proteomes" id="UP001300745">
    <property type="component" value="Unassembled WGS sequence"/>
</dbReference>
<evidence type="ECO:0000256" key="5">
    <source>
        <dbReference type="ARBA" id="ARBA00023288"/>
    </source>
</evidence>
<protein>
    <submittedName>
        <fullName evidence="8">Lipoprotein LpqH</fullName>
    </submittedName>
</protein>